<dbReference type="InterPro" id="IPR029032">
    <property type="entry name" value="AhpD-like"/>
</dbReference>
<reference evidence="2 3" key="1">
    <citation type="submission" date="2020-04" db="EMBL/GenBank/DDBJ databases">
        <title>Zoogloea sp. G-4-1-14 isolated from soil.</title>
        <authorList>
            <person name="Dahal R.H."/>
        </authorList>
    </citation>
    <scope>NUCLEOTIDE SEQUENCE [LARGE SCALE GENOMIC DNA]</scope>
    <source>
        <strain evidence="2 3">G-4-1-14</strain>
    </source>
</reference>
<protein>
    <submittedName>
        <fullName evidence="2">Carboxymuconolactone decarboxylase family protein</fullName>
    </submittedName>
</protein>
<dbReference type="NCBIfam" id="TIGR00778">
    <property type="entry name" value="ahpD_dom"/>
    <property type="match status" value="1"/>
</dbReference>
<comment type="caution">
    <text evidence="2">The sequence shown here is derived from an EMBL/GenBank/DDBJ whole genome shotgun (WGS) entry which is preliminary data.</text>
</comment>
<dbReference type="Proteomes" id="UP000580043">
    <property type="component" value="Unassembled WGS sequence"/>
</dbReference>
<evidence type="ECO:0000313" key="2">
    <source>
        <dbReference type="EMBL" id="NML28117.1"/>
    </source>
</evidence>
<evidence type="ECO:0000259" key="1">
    <source>
        <dbReference type="Pfam" id="PF02627"/>
    </source>
</evidence>
<dbReference type="Pfam" id="PF02627">
    <property type="entry name" value="CMD"/>
    <property type="match status" value="1"/>
</dbReference>
<dbReference type="InterPro" id="IPR004675">
    <property type="entry name" value="AhpD_core"/>
</dbReference>
<sequence length="94" mass="10129">MEQLTHRERELVALGAALGCNCIPCIEHHIPEARKSGLSDMQIKEAIALADQVRQVPARNVLKAALQQFDAAGGSAQPETTQCADLSKNTSRCC</sequence>
<dbReference type="RefSeq" id="WP_169147651.1">
    <property type="nucleotide sequence ID" value="NZ_JABBGA010000022.1"/>
</dbReference>
<feature type="domain" description="Carboxymuconolactone decarboxylase-like" evidence="1">
    <location>
        <begin position="3"/>
        <end position="66"/>
    </location>
</feature>
<dbReference type="EMBL" id="JABBGA010000022">
    <property type="protein sequence ID" value="NML28117.1"/>
    <property type="molecule type" value="Genomic_DNA"/>
</dbReference>
<dbReference type="Gene3D" id="1.20.1290.10">
    <property type="entry name" value="AhpD-like"/>
    <property type="match status" value="1"/>
</dbReference>
<dbReference type="InterPro" id="IPR003779">
    <property type="entry name" value="CMD-like"/>
</dbReference>
<gene>
    <name evidence="2" type="ORF">HHL15_20365</name>
</gene>
<organism evidence="2 3">
    <name type="scientific">Zoogloea dura</name>
    <dbReference type="NCBI Taxonomy" id="2728840"/>
    <lineage>
        <taxon>Bacteria</taxon>
        <taxon>Pseudomonadati</taxon>
        <taxon>Pseudomonadota</taxon>
        <taxon>Betaproteobacteria</taxon>
        <taxon>Rhodocyclales</taxon>
        <taxon>Zoogloeaceae</taxon>
        <taxon>Zoogloea</taxon>
    </lineage>
</organism>
<accession>A0A848G7C5</accession>
<dbReference type="SUPFAM" id="SSF69118">
    <property type="entry name" value="AhpD-like"/>
    <property type="match status" value="1"/>
</dbReference>
<proteinExistence type="predicted"/>
<dbReference type="AlphaFoldDB" id="A0A848G7C5"/>
<keyword evidence="3" id="KW-1185">Reference proteome</keyword>
<name>A0A848G7C5_9RHOO</name>
<dbReference type="GO" id="GO:0051920">
    <property type="term" value="F:peroxiredoxin activity"/>
    <property type="evidence" value="ECO:0007669"/>
    <property type="project" value="InterPro"/>
</dbReference>
<evidence type="ECO:0000313" key="3">
    <source>
        <dbReference type="Proteomes" id="UP000580043"/>
    </source>
</evidence>